<feature type="compositionally biased region" description="Gly residues" evidence="1">
    <location>
        <begin position="432"/>
        <end position="443"/>
    </location>
</feature>
<evidence type="ECO:0000259" key="2">
    <source>
        <dbReference type="Pfam" id="PF03078"/>
    </source>
</evidence>
<feature type="domain" description="Arabidopsis retrotransposon Orf1 C-terminal" evidence="2">
    <location>
        <begin position="41"/>
        <end position="207"/>
    </location>
</feature>
<keyword evidence="4" id="KW-1185">Reference proteome</keyword>
<dbReference type="InterPro" id="IPR004312">
    <property type="entry name" value="ATHILA_Orf1_C"/>
</dbReference>
<dbReference type="OrthoDB" id="1750933at2759"/>
<accession>A0A9P0ZMX6</accession>
<protein>
    <recommendedName>
        <fullName evidence="2">Arabidopsis retrotransposon Orf1 C-terminal domain-containing protein</fullName>
    </recommendedName>
</protein>
<evidence type="ECO:0000313" key="4">
    <source>
        <dbReference type="Proteomes" id="UP001152484"/>
    </source>
</evidence>
<dbReference type="EMBL" id="CAMAPE010000046">
    <property type="protein sequence ID" value="CAH9104558.1"/>
    <property type="molecule type" value="Genomic_DNA"/>
</dbReference>
<dbReference type="Proteomes" id="UP001152484">
    <property type="component" value="Unassembled WGS sequence"/>
</dbReference>
<reference evidence="3" key="1">
    <citation type="submission" date="2022-07" db="EMBL/GenBank/DDBJ databases">
        <authorList>
            <person name="Macas J."/>
            <person name="Novak P."/>
            <person name="Neumann P."/>
        </authorList>
    </citation>
    <scope>NUCLEOTIDE SEQUENCE</scope>
</reference>
<name>A0A9P0ZMX6_CUSEU</name>
<feature type="region of interest" description="Disordered" evidence="1">
    <location>
        <begin position="419"/>
        <end position="449"/>
    </location>
</feature>
<dbReference type="AlphaFoldDB" id="A0A9P0ZMX6"/>
<dbReference type="Pfam" id="PF03078">
    <property type="entry name" value="ATHILA"/>
    <property type="match status" value="1"/>
</dbReference>
<comment type="caution">
    <text evidence="3">The sequence shown here is derived from an EMBL/GenBank/DDBJ whole genome shotgun (WGS) entry which is preliminary data.</text>
</comment>
<sequence>MAPKRTRGESSSSRAPVPGFENIIITSSAHREKVLAQTKREVHHSRFLCMNTLDELEILAMMLQLGELLGMSKIFGLKYNPNDELVYEFLGSVERIKDDNDDREDKLTFRLFNKSHSITKREFAEHFGLPVPPQNAQEPDTGYGFELWKTMTGEMNFSSKNLVITHVQHPVLRIFLKYLVSFVFGRPNNHQARIGDICILANALFDIPPFHYNIVNRMWEHLYKECTAQRKIWIGGVILHIATKFGYVDNAPIAEFCLFDITHLGNSKDIKFSHRDYKGKIFYKWSIFPKPTRYFMIPSEGLPTIPFRLEPPLVHHYCLPPAIPPYFQNQEDEPAQEQAPPILEDIPAPPHDQPHYDPYQTQVLENQRALLEGLRDLSFRVNRMDEDNRRAIAPIYAYHHQQGHFSSIRPPVQHPSWYDPSQWGNFGEDSGYSGGDYGGGQPGFDGDEH</sequence>
<organism evidence="3 4">
    <name type="scientific">Cuscuta europaea</name>
    <name type="common">European dodder</name>
    <dbReference type="NCBI Taxonomy" id="41803"/>
    <lineage>
        <taxon>Eukaryota</taxon>
        <taxon>Viridiplantae</taxon>
        <taxon>Streptophyta</taxon>
        <taxon>Embryophyta</taxon>
        <taxon>Tracheophyta</taxon>
        <taxon>Spermatophyta</taxon>
        <taxon>Magnoliopsida</taxon>
        <taxon>eudicotyledons</taxon>
        <taxon>Gunneridae</taxon>
        <taxon>Pentapetalae</taxon>
        <taxon>asterids</taxon>
        <taxon>lamiids</taxon>
        <taxon>Solanales</taxon>
        <taxon>Convolvulaceae</taxon>
        <taxon>Cuscuteae</taxon>
        <taxon>Cuscuta</taxon>
        <taxon>Cuscuta subgen. Cuscuta</taxon>
    </lineage>
</organism>
<evidence type="ECO:0000256" key="1">
    <source>
        <dbReference type="SAM" id="MobiDB-lite"/>
    </source>
</evidence>
<gene>
    <name evidence="3" type="ORF">CEURO_LOCUS16588</name>
</gene>
<evidence type="ECO:0000313" key="3">
    <source>
        <dbReference type="EMBL" id="CAH9104558.1"/>
    </source>
</evidence>
<proteinExistence type="predicted"/>
<feature type="region of interest" description="Disordered" evidence="1">
    <location>
        <begin position="331"/>
        <end position="358"/>
    </location>
</feature>